<protein>
    <submittedName>
        <fullName evidence="1">Uncharacterized protein</fullName>
    </submittedName>
</protein>
<sequence>MSSQTPTRAAPSAFERLPGEIRQQIYFDVLLDDPECKDTIVSCNSSGVLNPGFLNELVNLRDVKESLYSEAAARIFSRPFRLVFSDDGLRPARFVLRQFRELVTPKDRALVTFVYLRHFTARGVTNASYLNAMDRPGGIEDDIVINVAKDLTTTLQLTRRLFPSLEVLELGIDPIECLKTFNLESFSQAVSTVEAEGWKEPNRRGMRGLILPRLCSLASWDRIGDIDIRIVWEDFYAHRAYFDVAPTVERTTMLKDSILQTLRSEVPARSITAS</sequence>
<name>A0A6A5W9A9_9PLEO</name>
<evidence type="ECO:0000313" key="1">
    <source>
        <dbReference type="EMBL" id="KAF1997444.1"/>
    </source>
</evidence>
<evidence type="ECO:0000313" key="2">
    <source>
        <dbReference type="Proteomes" id="UP000799779"/>
    </source>
</evidence>
<reference evidence="1" key="1">
    <citation type="journal article" date="2020" name="Stud. Mycol.">
        <title>101 Dothideomycetes genomes: a test case for predicting lifestyles and emergence of pathogens.</title>
        <authorList>
            <person name="Haridas S."/>
            <person name="Albert R."/>
            <person name="Binder M."/>
            <person name="Bloem J."/>
            <person name="Labutti K."/>
            <person name="Salamov A."/>
            <person name="Andreopoulos B."/>
            <person name="Baker S."/>
            <person name="Barry K."/>
            <person name="Bills G."/>
            <person name="Bluhm B."/>
            <person name="Cannon C."/>
            <person name="Castanera R."/>
            <person name="Culley D."/>
            <person name="Daum C."/>
            <person name="Ezra D."/>
            <person name="Gonzalez J."/>
            <person name="Henrissat B."/>
            <person name="Kuo A."/>
            <person name="Liang C."/>
            <person name="Lipzen A."/>
            <person name="Lutzoni F."/>
            <person name="Magnuson J."/>
            <person name="Mondo S."/>
            <person name="Nolan M."/>
            <person name="Ohm R."/>
            <person name="Pangilinan J."/>
            <person name="Park H.-J."/>
            <person name="Ramirez L."/>
            <person name="Alfaro M."/>
            <person name="Sun H."/>
            <person name="Tritt A."/>
            <person name="Yoshinaga Y."/>
            <person name="Zwiers L.-H."/>
            <person name="Turgeon B."/>
            <person name="Goodwin S."/>
            <person name="Spatafora J."/>
            <person name="Crous P."/>
            <person name="Grigoriev I."/>
        </authorList>
    </citation>
    <scope>NUCLEOTIDE SEQUENCE</scope>
    <source>
        <strain evidence="1">CBS 123094</strain>
    </source>
</reference>
<proteinExistence type="predicted"/>
<dbReference type="Proteomes" id="UP000799779">
    <property type="component" value="Unassembled WGS sequence"/>
</dbReference>
<gene>
    <name evidence="1" type="ORF">P154DRAFT_605602</name>
</gene>
<keyword evidence="2" id="KW-1185">Reference proteome</keyword>
<dbReference type="EMBL" id="ML977613">
    <property type="protein sequence ID" value="KAF1997444.1"/>
    <property type="molecule type" value="Genomic_DNA"/>
</dbReference>
<accession>A0A6A5W9A9</accession>
<organism evidence="1 2">
    <name type="scientific">Amniculicola lignicola CBS 123094</name>
    <dbReference type="NCBI Taxonomy" id="1392246"/>
    <lineage>
        <taxon>Eukaryota</taxon>
        <taxon>Fungi</taxon>
        <taxon>Dikarya</taxon>
        <taxon>Ascomycota</taxon>
        <taxon>Pezizomycotina</taxon>
        <taxon>Dothideomycetes</taxon>
        <taxon>Pleosporomycetidae</taxon>
        <taxon>Pleosporales</taxon>
        <taxon>Amniculicolaceae</taxon>
        <taxon>Amniculicola</taxon>
    </lineage>
</organism>
<dbReference type="AlphaFoldDB" id="A0A6A5W9A9"/>